<name>A0ABT7XJ20_9NEIS</name>
<dbReference type="PANTHER" id="PTHR48081">
    <property type="entry name" value="AB HYDROLASE SUPERFAMILY PROTEIN C4A8.06C"/>
    <property type="match status" value="1"/>
</dbReference>
<evidence type="ECO:0000313" key="6">
    <source>
        <dbReference type="Proteomes" id="UP001168540"/>
    </source>
</evidence>
<comment type="similarity">
    <text evidence="1">Belongs to the 'GDXG' lipolytic enzyme family.</text>
</comment>
<dbReference type="InterPro" id="IPR013094">
    <property type="entry name" value="AB_hydrolase_3"/>
</dbReference>
<dbReference type="InterPro" id="IPR033140">
    <property type="entry name" value="Lipase_GDXG_put_SER_AS"/>
</dbReference>
<organism evidence="5 6">
    <name type="scientific">Crenobacter oryzisoli</name>
    <dbReference type="NCBI Taxonomy" id="3056844"/>
    <lineage>
        <taxon>Bacteria</taxon>
        <taxon>Pseudomonadati</taxon>
        <taxon>Pseudomonadota</taxon>
        <taxon>Betaproteobacteria</taxon>
        <taxon>Neisseriales</taxon>
        <taxon>Neisseriaceae</taxon>
        <taxon>Crenobacter</taxon>
    </lineage>
</organism>
<dbReference type="SUPFAM" id="SSF53474">
    <property type="entry name" value="alpha/beta-Hydrolases"/>
    <property type="match status" value="1"/>
</dbReference>
<dbReference type="Proteomes" id="UP001168540">
    <property type="component" value="Unassembled WGS sequence"/>
</dbReference>
<dbReference type="Gene3D" id="3.40.50.1820">
    <property type="entry name" value="alpha/beta hydrolase"/>
    <property type="match status" value="1"/>
</dbReference>
<feature type="domain" description="Alpha/beta hydrolase fold-3" evidence="4">
    <location>
        <begin position="82"/>
        <end position="288"/>
    </location>
</feature>
<dbReference type="RefSeq" id="WP_289828252.1">
    <property type="nucleotide sequence ID" value="NZ_JAUEDK010000003.1"/>
</dbReference>
<evidence type="ECO:0000313" key="5">
    <source>
        <dbReference type="EMBL" id="MDN0073718.1"/>
    </source>
</evidence>
<dbReference type="InterPro" id="IPR050300">
    <property type="entry name" value="GDXG_lipolytic_enzyme"/>
</dbReference>
<evidence type="ECO:0000259" key="4">
    <source>
        <dbReference type="Pfam" id="PF07859"/>
    </source>
</evidence>
<reference evidence="5" key="1">
    <citation type="submission" date="2023-06" db="EMBL/GenBank/DDBJ databases">
        <authorList>
            <person name="Zhang S."/>
        </authorList>
    </citation>
    <scope>NUCLEOTIDE SEQUENCE</scope>
    <source>
        <strain evidence="5">SG2303</strain>
    </source>
</reference>
<dbReference type="GO" id="GO:0016787">
    <property type="term" value="F:hydrolase activity"/>
    <property type="evidence" value="ECO:0007669"/>
    <property type="project" value="UniProtKB-KW"/>
</dbReference>
<comment type="caution">
    <text evidence="5">The sequence shown here is derived from an EMBL/GenBank/DDBJ whole genome shotgun (WGS) entry which is preliminary data.</text>
</comment>
<feature type="active site" evidence="3">
    <location>
        <position position="160"/>
    </location>
</feature>
<keyword evidence="2 5" id="KW-0378">Hydrolase</keyword>
<evidence type="ECO:0000256" key="3">
    <source>
        <dbReference type="PROSITE-ProRule" id="PRU10038"/>
    </source>
</evidence>
<accession>A0ABT7XJ20</accession>
<evidence type="ECO:0000256" key="1">
    <source>
        <dbReference type="ARBA" id="ARBA00010515"/>
    </source>
</evidence>
<gene>
    <name evidence="5" type="ORF">QU481_02265</name>
</gene>
<dbReference type="PROSITE" id="PS01174">
    <property type="entry name" value="LIPASE_GDXG_SER"/>
    <property type="match status" value="1"/>
</dbReference>
<protein>
    <submittedName>
        <fullName evidence="5">Alpha/beta hydrolase</fullName>
    </submittedName>
</protein>
<dbReference type="EMBL" id="JAUEDK010000003">
    <property type="protein sequence ID" value="MDN0073718.1"/>
    <property type="molecule type" value="Genomic_DNA"/>
</dbReference>
<evidence type="ECO:0000256" key="2">
    <source>
        <dbReference type="ARBA" id="ARBA00022801"/>
    </source>
</evidence>
<dbReference type="PANTHER" id="PTHR48081:SF8">
    <property type="entry name" value="ALPHA_BETA HYDROLASE FOLD-3 DOMAIN-CONTAINING PROTEIN-RELATED"/>
    <property type="match status" value="1"/>
</dbReference>
<dbReference type="InterPro" id="IPR029058">
    <property type="entry name" value="AB_hydrolase_fold"/>
</dbReference>
<sequence>MAHYPLSEAMQEFVHTSGTFTGADDSIDSGRAAYDALCRYFTPVRTGNPGVEDLVLAAPGRDIPLRVYRPLGEAPAQGWPSVLYLHGGGWVVGGLDSHEFVAAPLACDTQSVVVVVDYRLAPEHVFPAAFDDCLAVWHYLQAQAASLGIDPANVVVAGDSAGGNLAAALCLAVAPNGGPAPVGQALIYPGLGTDHSLPSYRDNADAPLLTSADVEYYLKLYAPDPATHDDPRLSPLSAKSLAGLPPAFVAVAEFDPLRDDGQLYVERLRGDGVDAQYHLGRGLLHGCLRALHRCPETARLYRAFAEAVSAMQAQGKGKVGGAWPAMRLLG</sequence>
<dbReference type="Pfam" id="PF07859">
    <property type="entry name" value="Abhydrolase_3"/>
    <property type="match status" value="1"/>
</dbReference>
<proteinExistence type="inferred from homology"/>
<keyword evidence="6" id="KW-1185">Reference proteome</keyword>